<evidence type="ECO:0000313" key="2">
    <source>
        <dbReference type="EMBL" id="BBY19334.1"/>
    </source>
</evidence>
<dbReference type="Proteomes" id="UP000466607">
    <property type="component" value="Chromosome"/>
</dbReference>
<evidence type="ECO:0000259" key="1">
    <source>
        <dbReference type="Pfam" id="PF26061"/>
    </source>
</evidence>
<accession>A0AAD1MUC3</accession>
<reference evidence="2 3" key="1">
    <citation type="journal article" date="2019" name="Emerg. Microbes Infect.">
        <title>Comprehensive subspecies identification of 175 nontuberculous mycobacteria species based on 7547 genomic profiles.</title>
        <authorList>
            <person name="Matsumoto Y."/>
            <person name="Kinjo T."/>
            <person name="Motooka D."/>
            <person name="Nabeya D."/>
            <person name="Jung N."/>
            <person name="Uechi K."/>
            <person name="Horii T."/>
            <person name="Iida T."/>
            <person name="Fujita J."/>
            <person name="Nakamura S."/>
        </authorList>
    </citation>
    <scope>NUCLEOTIDE SEQUENCE [LARGE SCALE GENOMIC DNA]</scope>
    <source>
        <strain evidence="2 3">JCM 17423</strain>
    </source>
</reference>
<dbReference type="SUPFAM" id="SSF54427">
    <property type="entry name" value="NTF2-like"/>
    <property type="match status" value="1"/>
</dbReference>
<dbReference type="AlphaFoldDB" id="A0AAD1MUC3"/>
<protein>
    <recommendedName>
        <fullName evidence="1">DUF8021 domain-containing protein</fullName>
    </recommendedName>
</protein>
<dbReference type="InterPro" id="IPR058334">
    <property type="entry name" value="DUF8021"/>
</dbReference>
<evidence type="ECO:0000313" key="3">
    <source>
        <dbReference type="Proteomes" id="UP000466607"/>
    </source>
</evidence>
<organism evidence="2 3">
    <name type="scientific">Mycolicibacterium litorale</name>
    <dbReference type="NCBI Taxonomy" id="758802"/>
    <lineage>
        <taxon>Bacteria</taxon>
        <taxon>Bacillati</taxon>
        <taxon>Actinomycetota</taxon>
        <taxon>Actinomycetes</taxon>
        <taxon>Mycobacteriales</taxon>
        <taxon>Mycobacteriaceae</taxon>
        <taxon>Mycolicibacterium</taxon>
    </lineage>
</organism>
<feature type="domain" description="DUF8021" evidence="1">
    <location>
        <begin position="30"/>
        <end position="143"/>
    </location>
</feature>
<dbReference type="EMBL" id="AP022586">
    <property type="protein sequence ID" value="BBY19334.1"/>
    <property type="molecule type" value="Genomic_DNA"/>
</dbReference>
<dbReference type="Pfam" id="PF26061">
    <property type="entry name" value="DUF8021"/>
    <property type="match status" value="1"/>
</dbReference>
<gene>
    <name evidence="2" type="ORF">MLIT_49260</name>
</gene>
<dbReference type="InterPro" id="IPR032710">
    <property type="entry name" value="NTF2-like_dom_sf"/>
</dbReference>
<sequence>MKKSAAGEFNLLGGDFGILVSYARWMDTVSDTDRIAAADAYISALATHDAADIPFAPDCVRFEVGLKTGFSANHLRRSLTRGPQYQVIAATTDRTFHVAGDEVHATFTVVTKARVAGRRVVAHVDETFLIPASDGLIHHIRARIRPALRRESE</sequence>
<keyword evidence="3" id="KW-1185">Reference proteome</keyword>
<name>A0AAD1MUC3_9MYCO</name>
<proteinExistence type="predicted"/>